<protein>
    <submittedName>
        <fullName evidence="2">Putative group i salivary lipocalin</fullName>
    </submittedName>
</protein>
<feature type="non-terminal residue" evidence="2">
    <location>
        <position position="1"/>
    </location>
</feature>
<evidence type="ECO:0000256" key="1">
    <source>
        <dbReference type="SAM" id="SignalP"/>
    </source>
</evidence>
<dbReference type="AlphaFoldDB" id="L7MFD5"/>
<organism evidence="2">
    <name type="scientific">Rhipicephalus pulchellus</name>
    <name type="common">Yellow backed tick</name>
    <name type="synonym">Dermacentor pulchellus</name>
    <dbReference type="NCBI Taxonomy" id="72859"/>
    <lineage>
        <taxon>Eukaryota</taxon>
        <taxon>Metazoa</taxon>
        <taxon>Ecdysozoa</taxon>
        <taxon>Arthropoda</taxon>
        <taxon>Chelicerata</taxon>
        <taxon>Arachnida</taxon>
        <taxon>Acari</taxon>
        <taxon>Parasitiformes</taxon>
        <taxon>Ixodida</taxon>
        <taxon>Ixodoidea</taxon>
        <taxon>Ixodidae</taxon>
        <taxon>Rhipicephalinae</taxon>
        <taxon>Rhipicephalus</taxon>
        <taxon>Rhipicephalus</taxon>
    </lineage>
</organism>
<sequence length="218" mass="24894">EEAMQLNGLTVLLLFLLLEGPCSGDSTGISVSEIAATVPKSEKYYGDIRKFLNTSQPVWTYNTTKPWNVSCAVDVKRNISETDIIFNRTYYYKNDTVSYMVNGTFYAPIPDYFDTILTGGLGTLKQGWEMMLYLSNNSKCAVFNISILYPVEVTWYDMRVLNSSIETKPQLDCTDAYEHFTLKSSVRPRKIYFPQCQQILRKMPTSSTPCHERGGRDF</sequence>
<feature type="chain" id="PRO_5003982065" evidence="1">
    <location>
        <begin position="25"/>
        <end position="218"/>
    </location>
</feature>
<proteinExistence type="evidence at transcript level"/>
<evidence type="ECO:0000313" key="2">
    <source>
        <dbReference type="EMBL" id="JAA61899.1"/>
    </source>
</evidence>
<name>L7MFD5_RHIPC</name>
<keyword evidence="1" id="KW-0732">Signal</keyword>
<feature type="signal peptide" evidence="1">
    <location>
        <begin position="1"/>
        <end position="24"/>
    </location>
</feature>
<dbReference type="EMBL" id="GACK01003135">
    <property type="protein sequence ID" value="JAA61899.1"/>
    <property type="molecule type" value="mRNA"/>
</dbReference>
<reference evidence="2" key="2">
    <citation type="journal article" date="2015" name="J. Proteomics">
        <title>Sexual differences in the sialomes of the zebra tick, Rhipicephalus pulchellus.</title>
        <authorList>
            <person name="Tan A.W."/>
            <person name="Francischetti I.M."/>
            <person name="Slovak M."/>
            <person name="Kini R.M."/>
            <person name="Ribeiro J.M."/>
        </authorList>
    </citation>
    <scope>NUCLEOTIDE SEQUENCE</scope>
    <source>
        <tissue evidence="2">Salivary gland</tissue>
    </source>
</reference>
<accession>L7MFD5</accession>
<reference evidence="2" key="1">
    <citation type="submission" date="2012-11" db="EMBL/GenBank/DDBJ databases">
        <authorList>
            <person name="Lucero-Rivera Y.E."/>
            <person name="Tovar-Ramirez D."/>
        </authorList>
    </citation>
    <scope>NUCLEOTIDE SEQUENCE</scope>
    <source>
        <tissue evidence="2">Salivary gland</tissue>
    </source>
</reference>